<protein>
    <submittedName>
        <fullName evidence="5">Cell envelope-like function transcriptional attenuator common domain protein</fullName>
    </submittedName>
</protein>
<feature type="transmembrane region" description="Helical" evidence="3">
    <location>
        <begin position="178"/>
        <end position="198"/>
    </location>
</feature>
<dbReference type="PANTHER" id="PTHR33392:SF6">
    <property type="entry name" value="POLYISOPRENYL-TEICHOIC ACID--PEPTIDOGLYCAN TEICHOIC ACID TRANSFERASE TAGU"/>
    <property type="match status" value="1"/>
</dbReference>
<reference evidence="5 6" key="1">
    <citation type="submission" date="2010-12" db="EMBL/GenBank/DDBJ databases">
        <authorList>
            <person name="Muzny D."/>
            <person name="Qin X."/>
            <person name="Buhay C."/>
            <person name="Dugan-Rocha S."/>
            <person name="Ding Y."/>
            <person name="Chen G."/>
            <person name="Hawes A."/>
            <person name="Holder M."/>
            <person name="Jhangiani S."/>
            <person name="Johnson A."/>
            <person name="Khan Z."/>
            <person name="Li Z."/>
            <person name="Liu W."/>
            <person name="Liu X."/>
            <person name="Perez L."/>
            <person name="Shen H."/>
            <person name="Wang Q."/>
            <person name="Watt J."/>
            <person name="Xi L."/>
            <person name="Xin Y."/>
            <person name="Zhou J."/>
            <person name="Deng J."/>
            <person name="Jiang H."/>
            <person name="Liu Y."/>
            <person name="Qu J."/>
            <person name="Song X.-Z."/>
            <person name="Zhang L."/>
            <person name="Villasana D."/>
            <person name="Johnson A."/>
            <person name="Liu J."/>
            <person name="Liyanage D."/>
            <person name="Lorensuhewa L."/>
            <person name="Robinson T."/>
            <person name="Song A."/>
            <person name="Song B.-B."/>
            <person name="Dinh H."/>
            <person name="Thornton R."/>
            <person name="Coyle M."/>
            <person name="Francisco L."/>
            <person name="Jackson L."/>
            <person name="Javaid M."/>
            <person name="Korchina V."/>
            <person name="Kovar C."/>
            <person name="Mata R."/>
            <person name="Mathew T."/>
            <person name="Ngo R."/>
            <person name="Nguyen L."/>
            <person name="Nguyen N."/>
            <person name="Okwuonu G."/>
            <person name="Ongeri F."/>
            <person name="Pham C."/>
            <person name="Simmons D."/>
            <person name="Wilczek-Boney K."/>
            <person name="Hale W."/>
            <person name="Jakkamsetti A."/>
            <person name="Pham P."/>
            <person name="Ruth R."/>
            <person name="San Lucas F."/>
            <person name="Warren J."/>
            <person name="Zhang J."/>
            <person name="Zhao Z."/>
            <person name="Zhou C."/>
            <person name="Zhu D."/>
            <person name="Lee S."/>
            <person name="Bess C."/>
            <person name="Blankenburg K."/>
            <person name="Forbes L."/>
            <person name="Fu Q."/>
            <person name="Gubbala S."/>
            <person name="Hirani K."/>
            <person name="Jayaseelan J.C."/>
            <person name="Lara F."/>
            <person name="Munidasa M."/>
            <person name="Palculict T."/>
            <person name="Patil S."/>
            <person name="Pu L.-L."/>
            <person name="Saada N."/>
            <person name="Tang L."/>
            <person name="Weissenberger G."/>
            <person name="Zhu Y."/>
            <person name="Hemphill L."/>
            <person name="Shang Y."/>
            <person name="Youmans B."/>
            <person name="Ayvaz T."/>
            <person name="Ross M."/>
            <person name="Santibanez J."/>
            <person name="Aqrawi P."/>
            <person name="Gross S."/>
            <person name="Joshi V."/>
            <person name="Fowler G."/>
            <person name="Nazareth L."/>
            <person name="Reid J."/>
            <person name="Worley K."/>
            <person name="Petrosino J."/>
            <person name="Highlander S."/>
            <person name="Gibbs R."/>
        </authorList>
    </citation>
    <scope>NUCLEOTIDE SEQUENCE [LARGE SCALE GENOMIC DNA]</scope>
    <source>
        <strain evidence="5 6">DSM 10105</strain>
    </source>
</reference>
<keyword evidence="6" id="KW-1185">Reference proteome</keyword>
<feature type="domain" description="Cell envelope-related transcriptional attenuator" evidence="4">
    <location>
        <begin position="245"/>
        <end position="387"/>
    </location>
</feature>
<name>E6K1I4_PARDN</name>
<dbReference type="InterPro" id="IPR004474">
    <property type="entry name" value="LytR_CpsA_psr"/>
</dbReference>
<dbReference type="NCBIfam" id="TIGR00350">
    <property type="entry name" value="lytR_cpsA_psr"/>
    <property type="match status" value="1"/>
</dbReference>
<sequence>MTMTDNEYDSLPPSFEPSARKASPQSASSDGRKGHAGYKGKGASSDQGLPPSYQPASSPSQTSSRPRQTSAQAGRPAQTGQTGQSAQGRQPSRPQTDAEGQPQSIPPRRKARTAASGSNVIPAGSPSSTRSGGRQGQVPVSSLPSPSPLPAGPGRNPAGPSGTGPQAARRKKAGPGKIAIRVIAALLALILVYLLWIFGVVNSNLSHKDYLSAAADSTGSTWLILGSDARDGTTGGSADQVPGFRTDTIMVLTKPAHGPASLISIPRDSYVQVNGQDSKINAVAELYGYEKLVEVVEGVTGQKIDHVVQVGFGGLETIVNALGGVQLCYDRTVNDEKSGLQWMAGCHAANGQTALAMSRMRYSDPLGDFGRTQRQRMVIAAIMKKASSPALILNPIRLQRVLKAGLGSMTVDQKTSPFTLIDMALAFRAATGGKGVSGTVYYTSQDYQPASGIGSCILLDSTNNHNLFSRLARGEQAPGTVGGQSAS</sequence>
<evidence type="ECO:0000313" key="5">
    <source>
        <dbReference type="EMBL" id="EFT83665.1"/>
    </source>
</evidence>
<dbReference type="Pfam" id="PF03816">
    <property type="entry name" value="LytR_cpsA_psr"/>
    <property type="match status" value="1"/>
</dbReference>
<evidence type="ECO:0000313" key="6">
    <source>
        <dbReference type="Proteomes" id="UP000004946"/>
    </source>
</evidence>
<evidence type="ECO:0000256" key="2">
    <source>
        <dbReference type="SAM" id="MobiDB-lite"/>
    </source>
</evidence>
<dbReference type="Gene3D" id="3.40.630.190">
    <property type="entry name" value="LCP protein"/>
    <property type="match status" value="1"/>
</dbReference>
<dbReference type="EMBL" id="AEON01000001">
    <property type="protein sequence ID" value="EFT83665.1"/>
    <property type="molecule type" value="Genomic_DNA"/>
</dbReference>
<proteinExistence type="inferred from homology"/>
<keyword evidence="3" id="KW-0472">Membrane</keyword>
<keyword evidence="3" id="KW-0812">Transmembrane</keyword>
<organism evidence="5 6">
    <name type="scientific">Parascardovia denticolens DSM 10105 = JCM 12538</name>
    <dbReference type="NCBI Taxonomy" id="864564"/>
    <lineage>
        <taxon>Bacteria</taxon>
        <taxon>Bacillati</taxon>
        <taxon>Actinomycetota</taxon>
        <taxon>Actinomycetes</taxon>
        <taxon>Bifidobacteriales</taxon>
        <taxon>Bifidobacteriaceae</taxon>
        <taxon>Parascardovia</taxon>
    </lineage>
</organism>
<feature type="compositionally biased region" description="Polar residues" evidence="2">
    <location>
        <begin position="115"/>
        <end position="132"/>
    </location>
</feature>
<dbReference type="HOGENOM" id="CLU_016455_0_1_11"/>
<dbReference type="AlphaFoldDB" id="E6K1I4"/>
<comment type="similarity">
    <text evidence="1">Belongs to the LytR/CpsA/Psr (LCP) family.</text>
</comment>
<dbReference type="InterPro" id="IPR050922">
    <property type="entry name" value="LytR/CpsA/Psr_CW_biosynth"/>
</dbReference>
<keyword evidence="3" id="KW-1133">Transmembrane helix</keyword>
<dbReference type="PANTHER" id="PTHR33392">
    <property type="entry name" value="POLYISOPRENYL-TEICHOIC ACID--PEPTIDOGLYCAN TEICHOIC ACID TRANSFERASE TAGU"/>
    <property type="match status" value="1"/>
</dbReference>
<feature type="region of interest" description="Disordered" evidence="2">
    <location>
        <begin position="1"/>
        <end position="173"/>
    </location>
</feature>
<accession>E6K1I4</accession>
<gene>
    <name evidence="5" type="ORF">HMPREF0620_0670</name>
</gene>
<evidence type="ECO:0000259" key="4">
    <source>
        <dbReference type="Pfam" id="PF03816"/>
    </source>
</evidence>
<feature type="compositionally biased region" description="Low complexity" evidence="2">
    <location>
        <begin position="50"/>
        <end position="90"/>
    </location>
</feature>
<dbReference type="eggNOG" id="COG1316">
    <property type="taxonomic scope" value="Bacteria"/>
</dbReference>
<dbReference type="Proteomes" id="UP000004946">
    <property type="component" value="Chromosome"/>
</dbReference>
<evidence type="ECO:0000256" key="1">
    <source>
        <dbReference type="ARBA" id="ARBA00006068"/>
    </source>
</evidence>
<comment type="caution">
    <text evidence="5">The sequence shown here is derived from an EMBL/GenBank/DDBJ whole genome shotgun (WGS) entry which is preliminary data.</text>
</comment>
<evidence type="ECO:0000256" key="3">
    <source>
        <dbReference type="SAM" id="Phobius"/>
    </source>
</evidence>